<dbReference type="GO" id="GO:0005886">
    <property type="term" value="C:plasma membrane"/>
    <property type="evidence" value="ECO:0007669"/>
    <property type="project" value="TreeGrafter"/>
</dbReference>
<feature type="transmembrane region" description="Helical" evidence="1">
    <location>
        <begin position="530"/>
        <end position="550"/>
    </location>
</feature>
<keyword evidence="3" id="KW-1185">Reference proteome</keyword>
<keyword evidence="1" id="KW-0472">Membrane</keyword>
<dbReference type="InterPro" id="IPR001036">
    <property type="entry name" value="Acrflvin-R"/>
</dbReference>
<dbReference type="Gene3D" id="3.30.2090.10">
    <property type="entry name" value="Multidrug efflux transporter AcrB TolC docking domain, DN and DC subdomains"/>
    <property type="match status" value="2"/>
</dbReference>
<dbReference type="OrthoDB" id="9759330at2"/>
<dbReference type="Gene3D" id="3.30.70.1320">
    <property type="entry name" value="Multidrug efflux transporter AcrB pore domain like"/>
    <property type="match status" value="1"/>
</dbReference>
<evidence type="ECO:0000256" key="1">
    <source>
        <dbReference type="SAM" id="Phobius"/>
    </source>
</evidence>
<dbReference type="Gene3D" id="3.30.70.1430">
    <property type="entry name" value="Multidrug efflux transporter AcrB pore domain"/>
    <property type="match status" value="2"/>
</dbReference>
<feature type="transmembrane region" description="Helical" evidence="1">
    <location>
        <begin position="428"/>
        <end position="450"/>
    </location>
</feature>
<evidence type="ECO:0000313" key="3">
    <source>
        <dbReference type="Proteomes" id="UP000198771"/>
    </source>
</evidence>
<dbReference type="PANTHER" id="PTHR32063:SF0">
    <property type="entry name" value="SWARMING MOTILITY PROTEIN SWRC"/>
    <property type="match status" value="1"/>
</dbReference>
<dbReference type="SUPFAM" id="SSF82693">
    <property type="entry name" value="Multidrug efflux transporter AcrB pore domain, PN1, PN2, PC1 and PC2 subdomains"/>
    <property type="match status" value="2"/>
</dbReference>
<dbReference type="Pfam" id="PF00873">
    <property type="entry name" value="ACR_tran"/>
    <property type="match status" value="1"/>
</dbReference>
<evidence type="ECO:0000313" key="2">
    <source>
        <dbReference type="EMBL" id="SDB53778.1"/>
    </source>
</evidence>
<keyword evidence="1" id="KW-0812">Transmembrane</keyword>
<accession>A0A1G6E8U0</accession>
<proteinExistence type="predicted"/>
<dbReference type="Gene3D" id="1.20.1640.10">
    <property type="entry name" value="Multidrug efflux transporter AcrB transmembrane domain"/>
    <property type="match status" value="2"/>
</dbReference>
<dbReference type="PRINTS" id="PR00702">
    <property type="entry name" value="ACRIFLAVINRP"/>
</dbReference>
<feature type="transmembrane region" description="Helical" evidence="1">
    <location>
        <begin position="332"/>
        <end position="350"/>
    </location>
</feature>
<feature type="transmembrane region" description="Helical" evidence="1">
    <location>
        <begin position="357"/>
        <end position="377"/>
    </location>
</feature>
<feature type="transmembrane region" description="Helical" evidence="1">
    <location>
        <begin position="912"/>
        <end position="935"/>
    </location>
</feature>
<feature type="transmembrane region" description="Helical" evidence="1">
    <location>
        <begin position="964"/>
        <end position="987"/>
    </location>
</feature>
<sequence>MNAILAGLLGRGRTLLLLLLLLLTAGGAAYVIAPKEAAPDIDIPIFFVTVVYPGVSAEDSERLLLQPLERELQQLAGLDELVSNAGEGFGIIRLEFLPGFESRTAMLDVQQAVDVAAPELPAGAEQPVVNEVNLDLFPILSIVLSGPMEERSLLQVARNLRDRLEGIDGVLQVDIIGERDEVMEILVDPTMMETYQISFQELAGAVERNNQLVPAGSVHAGAGRIGIIVPGTIENMEDVRNIAVRVEEGIVITVDDVAEVREGFVDPERFARIDGEPALTLDVRPRTGANVLITVDAVLRELEQAQQAWPEALRVTLLQNQAEQIENLLGDLENTVIIAVLLVSLTIIAVMGLRAALLVAVAVPGAFLTGILVIYAMGFTLNIVVLFALILVVGMLVDGAIVVVELADRYIKEGRHRREAFLLASQRMAWPIISAAATSIAVFVPMLFWPGMIGEFIIYLPATVIITLLASLLMALVFVPALGQVLGPRSQGDDEKSRRIKAAETGDYQHTGKITARYVEVLGHCCRRPVLTLAGGVGLVLCLYLLYGVFGRGVEFFPDIEPETLQVRVHARGDLSVWEADDLVRQVEQRLAGLNGVEAVNTQAIADQQLRLQQNLPADTIGVIRLELLDWRQRPKAAEISAAVRQRTRDLPGLRVLVRDEGQGPARGLPIVVELSGEQRPLLFQAVSQARTLMEELGGFAEIQDDLPVPGVELRLIVDREEAARYGANVLLLGQSVQMLTAGVVLGVYRPAHSDEEVDIRMRFPLERRNMEELARLRVPTVSGMVPITNFVRMEPAPATGVINRINGRPAYRIEADAASGYQVNEQIRRLDQALQGAELPEGVDFILRGQAEDQAESANFLRAAFLVSIFLMFLILVTQFNSLLQAALVMSAIVFSTAGVLLGLLVRGEPFNIVMSGIGILALAGIVVNNNIVLIDHYNRERRRGLEGLEAALRTGAQRMRPVVLTAVTTILGLLPMVLGLTIDFLERDIYFGAPATQYWIALSTAIVGGLIIATPLTLLFTPAMLAWMDRRGKGNLPRGEKRHSA</sequence>
<feature type="transmembrane region" description="Helical" evidence="1">
    <location>
        <begin position="861"/>
        <end position="878"/>
    </location>
</feature>
<feature type="transmembrane region" description="Helical" evidence="1">
    <location>
        <begin position="999"/>
        <end position="1030"/>
    </location>
</feature>
<feature type="transmembrane region" description="Helical" evidence="1">
    <location>
        <begin position="383"/>
        <end position="407"/>
    </location>
</feature>
<dbReference type="STRING" id="617002.SAMN05660653_02675"/>
<dbReference type="Proteomes" id="UP000198771">
    <property type="component" value="Unassembled WGS sequence"/>
</dbReference>
<dbReference type="AlphaFoldDB" id="A0A1G6E8U0"/>
<gene>
    <name evidence="2" type="ORF">SAMN05660653_02675</name>
</gene>
<feature type="transmembrane region" description="Helical" evidence="1">
    <location>
        <begin position="885"/>
        <end position="906"/>
    </location>
</feature>
<dbReference type="GO" id="GO:0042910">
    <property type="term" value="F:xenobiotic transmembrane transporter activity"/>
    <property type="evidence" value="ECO:0007669"/>
    <property type="project" value="TreeGrafter"/>
</dbReference>
<dbReference type="PANTHER" id="PTHR32063">
    <property type="match status" value="1"/>
</dbReference>
<dbReference type="SUPFAM" id="SSF82714">
    <property type="entry name" value="Multidrug efflux transporter AcrB TolC docking domain, DN and DC subdomains"/>
    <property type="match status" value="2"/>
</dbReference>
<dbReference type="Gene3D" id="3.30.70.1440">
    <property type="entry name" value="Multidrug efflux transporter AcrB pore domain"/>
    <property type="match status" value="1"/>
</dbReference>
<dbReference type="InterPro" id="IPR027463">
    <property type="entry name" value="AcrB_DN_DC_subdom"/>
</dbReference>
<organism evidence="2 3">
    <name type="scientific">Desulfonatronum thiosulfatophilum</name>
    <dbReference type="NCBI Taxonomy" id="617002"/>
    <lineage>
        <taxon>Bacteria</taxon>
        <taxon>Pseudomonadati</taxon>
        <taxon>Thermodesulfobacteriota</taxon>
        <taxon>Desulfovibrionia</taxon>
        <taxon>Desulfovibrionales</taxon>
        <taxon>Desulfonatronaceae</taxon>
        <taxon>Desulfonatronum</taxon>
    </lineage>
</organism>
<reference evidence="2 3" key="1">
    <citation type="submission" date="2016-10" db="EMBL/GenBank/DDBJ databases">
        <authorList>
            <person name="de Groot N.N."/>
        </authorList>
    </citation>
    <scope>NUCLEOTIDE SEQUENCE [LARGE SCALE GENOMIC DNA]</scope>
    <source>
        <strain evidence="2 3">ASO4-2</strain>
    </source>
</reference>
<name>A0A1G6E8U0_9BACT</name>
<keyword evidence="1" id="KW-1133">Transmembrane helix</keyword>
<protein>
    <submittedName>
        <fullName evidence="2">Multidrug efflux pump</fullName>
    </submittedName>
</protein>
<dbReference type="EMBL" id="FMXO01000016">
    <property type="protein sequence ID" value="SDB53778.1"/>
    <property type="molecule type" value="Genomic_DNA"/>
</dbReference>
<feature type="transmembrane region" description="Helical" evidence="1">
    <location>
        <begin position="456"/>
        <end position="479"/>
    </location>
</feature>
<dbReference type="RefSeq" id="WP_092122786.1">
    <property type="nucleotide sequence ID" value="NZ_FMXO01000016.1"/>
</dbReference>
<dbReference type="SUPFAM" id="SSF82866">
    <property type="entry name" value="Multidrug efflux transporter AcrB transmembrane domain"/>
    <property type="match status" value="2"/>
</dbReference>